<dbReference type="AlphaFoldDB" id="A0A8C0Z8Z4"/>
<feature type="disulfide bond" evidence="5">
    <location>
        <begin position="29"/>
        <end position="72"/>
    </location>
</feature>
<evidence type="ECO:0000259" key="6">
    <source>
        <dbReference type="PROSITE" id="PS50923"/>
    </source>
</evidence>
<feature type="domain" description="Sushi" evidence="6">
    <location>
        <begin position="143"/>
        <end position="203"/>
    </location>
</feature>
<dbReference type="SUPFAM" id="SSF57535">
    <property type="entry name" value="Complement control module/SCR domain"/>
    <property type="match status" value="3"/>
</dbReference>
<accession>A0A8C0Z8Z4</accession>
<protein>
    <recommendedName>
        <fullName evidence="6">Sushi domain-containing protein</fullName>
    </recommendedName>
</protein>
<keyword evidence="3 5" id="KW-1015">Disulfide bond</keyword>
<dbReference type="FunFam" id="2.10.70.10:FF:000070">
    <property type="entry name" value="Complement C3d receptor 2"/>
    <property type="match status" value="1"/>
</dbReference>
<keyword evidence="2" id="KW-0399">Innate immunity</keyword>
<sequence length="257" mass="27639">MDGWMDGWMSVPWLGRATGCSLPSAELSCPRPPSIANGLHSGHSWASFPRGVTVSYSCSEGFQLLGNASITCTDSGLWSRPLPRSIGCQVPEVQNGNVYNPQSTYRAGETLLFDCDAGYSSEGTAEARCQPGGTWDPPLLGFRPCPMPPEVANGKHNAQDKAFFTAGMSVRYSCHPGYYLVGNAAVSCRASGNWSQPSPRCEGEAGLGPLGDKHRVTLGTGDTLTKSTETFNQLSLNESFQYSLSKKSAERRDTQRL</sequence>
<feature type="disulfide bond" evidence="5">
    <location>
        <begin position="145"/>
        <end position="188"/>
    </location>
</feature>
<dbReference type="PANTHER" id="PTHR45656">
    <property type="entry name" value="PROTEIN CBR-CLEC-78"/>
    <property type="match status" value="1"/>
</dbReference>
<evidence type="ECO:0000256" key="2">
    <source>
        <dbReference type="ARBA" id="ARBA00022875"/>
    </source>
</evidence>
<keyword evidence="1" id="KW-0677">Repeat</keyword>
<dbReference type="Gene3D" id="2.10.70.10">
    <property type="entry name" value="Complement Module, domain 1"/>
    <property type="match status" value="3"/>
</dbReference>
<name>A0A8C0Z8Z4_CYACU</name>
<proteinExistence type="predicted"/>
<feature type="disulfide bond" evidence="5">
    <location>
        <begin position="174"/>
        <end position="201"/>
    </location>
</feature>
<reference evidence="7" key="1">
    <citation type="submission" date="2025-08" db="UniProtKB">
        <authorList>
            <consortium name="Ensembl"/>
        </authorList>
    </citation>
    <scope>IDENTIFICATION</scope>
</reference>
<dbReference type="Pfam" id="PF00084">
    <property type="entry name" value="Sushi"/>
    <property type="match status" value="3"/>
</dbReference>
<keyword evidence="5" id="KW-0768">Sushi</keyword>
<dbReference type="SMART" id="SM00032">
    <property type="entry name" value="CCP"/>
    <property type="match status" value="3"/>
</dbReference>
<dbReference type="CDD" id="cd00033">
    <property type="entry name" value="CCP"/>
    <property type="match status" value="3"/>
</dbReference>
<dbReference type="InterPro" id="IPR035976">
    <property type="entry name" value="Sushi/SCR/CCP_sf"/>
</dbReference>
<evidence type="ECO:0000256" key="3">
    <source>
        <dbReference type="ARBA" id="ARBA00023157"/>
    </source>
</evidence>
<dbReference type="InterPro" id="IPR000436">
    <property type="entry name" value="Sushi_SCR_CCP_dom"/>
</dbReference>
<dbReference type="PANTHER" id="PTHR45656:SF3">
    <property type="entry name" value="CUB AND SUSHI DOMAIN-CONTAINING PROTEIN 1"/>
    <property type="match status" value="1"/>
</dbReference>
<keyword evidence="2" id="KW-0391">Immunity</keyword>
<dbReference type="GO" id="GO:0006958">
    <property type="term" value="P:complement activation, classical pathway"/>
    <property type="evidence" value="ECO:0007669"/>
    <property type="project" value="UniProtKB-KW"/>
</dbReference>
<evidence type="ECO:0000256" key="5">
    <source>
        <dbReference type="PROSITE-ProRule" id="PRU00302"/>
    </source>
</evidence>
<keyword evidence="8" id="KW-1185">Reference proteome</keyword>
<keyword evidence="2" id="KW-0180">Complement pathway</keyword>
<evidence type="ECO:0000256" key="4">
    <source>
        <dbReference type="ARBA" id="ARBA00023180"/>
    </source>
</evidence>
<organism evidence="7 8">
    <name type="scientific">Cyanistes caeruleus</name>
    <name type="common">Eurasian blue tit</name>
    <name type="synonym">Parus caeruleus</name>
    <dbReference type="NCBI Taxonomy" id="156563"/>
    <lineage>
        <taxon>Eukaryota</taxon>
        <taxon>Metazoa</taxon>
        <taxon>Chordata</taxon>
        <taxon>Craniata</taxon>
        <taxon>Vertebrata</taxon>
        <taxon>Euteleostomi</taxon>
        <taxon>Archelosauria</taxon>
        <taxon>Archosauria</taxon>
        <taxon>Dinosauria</taxon>
        <taxon>Saurischia</taxon>
        <taxon>Theropoda</taxon>
        <taxon>Coelurosauria</taxon>
        <taxon>Aves</taxon>
        <taxon>Neognathae</taxon>
        <taxon>Neoaves</taxon>
        <taxon>Telluraves</taxon>
        <taxon>Australaves</taxon>
        <taxon>Passeriformes</taxon>
        <taxon>Paridae</taxon>
        <taxon>Cyanistes</taxon>
    </lineage>
</organism>
<comment type="caution">
    <text evidence="5">Lacks conserved residue(s) required for the propagation of feature annotation.</text>
</comment>
<evidence type="ECO:0000313" key="7">
    <source>
        <dbReference type="Ensembl" id="ENSCCEP00000003162.1"/>
    </source>
</evidence>
<dbReference type="InterPro" id="IPR051277">
    <property type="entry name" value="SEZ6_CSMD_C4BPB_Regulators"/>
</dbReference>
<feature type="domain" description="Sushi" evidence="6">
    <location>
        <begin position="27"/>
        <end position="90"/>
    </location>
</feature>
<dbReference type="Proteomes" id="UP000694410">
    <property type="component" value="Unplaced"/>
</dbReference>
<keyword evidence="4" id="KW-0325">Glycoprotein</keyword>
<evidence type="ECO:0000313" key="8">
    <source>
        <dbReference type="Proteomes" id="UP000694410"/>
    </source>
</evidence>
<reference evidence="7" key="2">
    <citation type="submission" date="2025-09" db="UniProtKB">
        <authorList>
            <consortium name="Ensembl"/>
        </authorList>
    </citation>
    <scope>IDENTIFICATION</scope>
</reference>
<dbReference type="Ensembl" id="ENSCCET00000005343.1">
    <property type="protein sequence ID" value="ENSCCEP00000003162.1"/>
    <property type="gene ID" value="ENSCCEG00000003560.1"/>
</dbReference>
<evidence type="ECO:0000256" key="1">
    <source>
        <dbReference type="ARBA" id="ARBA00022737"/>
    </source>
</evidence>
<dbReference type="PROSITE" id="PS50923">
    <property type="entry name" value="SUSHI"/>
    <property type="match status" value="2"/>
</dbReference>